<proteinExistence type="predicted"/>
<evidence type="ECO:0000256" key="2">
    <source>
        <dbReference type="ARBA" id="ARBA00022840"/>
    </source>
</evidence>
<dbReference type="GO" id="GO:0005524">
    <property type="term" value="F:ATP binding"/>
    <property type="evidence" value="ECO:0007669"/>
    <property type="project" value="UniProtKB-KW"/>
</dbReference>
<dbReference type="PANTHER" id="PTHR43272">
    <property type="entry name" value="LONG-CHAIN-FATTY-ACID--COA LIGASE"/>
    <property type="match status" value="1"/>
</dbReference>
<name>A0A7V5H327_CALAY</name>
<dbReference type="GO" id="GO:0004467">
    <property type="term" value="F:long-chain fatty acid-CoA ligase activity"/>
    <property type="evidence" value="ECO:0007669"/>
    <property type="project" value="UniProtKB-EC"/>
</dbReference>
<keyword evidence="1" id="KW-0547">Nucleotide-binding</keyword>
<dbReference type="InterPro" id="IPR042099">
    <property type="entry name" value="ANL_N_sf"/>
</dbReference>
<dbReference type="Proteomes" id="UP000886111">
    <property type="component" value="Unassembled WGS sequence"/>
</dbReference>
<protein>
    <submittedName>
        <fullName evidence="6">Long-chain fatty acid--CoA ligase</fullName>
    </submittedName>
</protein>
<dbReference type="GO" id="GO:0016020">
    <property type="term" value="C:membrane"/>
    <property type="evidence" value="ECO:0007669"/>
    <property type="project" value="TreeGrafter"/>
</dbReference>
<dbReference type="InterPro" id="IPR000873">
    <property type="entry name" value="AMP-dep_synth/lig_dom"/>
</dbReference>
<dbReference type="AlphaFoldDB" id="A0A7V5H327"/>
<dbReference type="InterPro" id="IPR045851">
    <property type="entry name" value="AMP-bd_C_sf"/>
</dbReference>
<reference evidence="6" key="1">
    <citation type="journal article" date="2020" name="mSystems">
        <title>Genome- and Community-Level Interaction Insights into Carbon Utilization and Element Cycling Functions of Hydrothermarchaeota in Hydrothermal Sediment.</title>
        <authorList>
            <person name="Zhou Z."/>
            <person name="Liu Y."/>
            <person name="Xu W."/>
            <person name="Pan J."/>
            <person name="Luo Z.H."/>
            <person name="Li M."/>
        </authorList>
    </citation>
    <scope>NUCLEOTIDE SEQUENCE [LARGE SCALE GENOMIC DNA]</scope>
    <source>
        <strain evidence="6">HyVt-76</strain>
    </source>
</reference>
<accession>A0A7V5H327</accession>
<comment type="caution">
    <text evidence="6">The sequence shown here is derived from an EMBL/GenBank/DDBJ whole genome shotgun (WGS) entry which is preliminary data.</text>
</comment>
<evidence type="ECO:0000256" key="1">
    <source>
        <dbReference type="ARBA" id="ARBA00022741"/>
    </source>
</evidence>
<keyword evidence="2" id="KW-0067">ATP-binding</keyword>
<dbReference type="InterPro" id="IPR020845">
    <property type="entry name" value="AMP-binding_CS"/>
</dbReference>
<dbReference type="SUPFAM" id="SSF56801">
    <property type="entry name" value="Acetyl-CoA synthetase-like"/>
    <property type="match status" value="1"/>
</dbReference>
<comment type="catalytic activity">
    <reaction evidence="3">
        <text>a long-chain fatty acid + ATP + CoA = a long-chain fatty acyl-CoA + AMP + diphosphate</text>
        <dbReference type="Rhea" id="RHEA:15421"/>
        <dbReference type="ChEBI" id="CHEBI:30616"/>
        <dbReference type="ChEBI" id="CHEBI:33019"/>
        <dbReference type="ChEBI" id="CHEBI:57287"/>
        <dbReference type="ChEBI" id="CHEBI:57560"/>
        <dbReference type="ChEBI" id="CHEBI:83139"/>
        <dbReference type="ChEBI" id="CHEBI:456215"/>
        <dbReference type="EC" id="6.2.1.3"/>
    </reaction>
    <physiologicalReaction direction="left-to-right" evidence="3">
        <dbReference type="Rhea" id="RHEA:15422"/>
    </physiologicalReaction>
</comment>
<evidence type="ECO:0000256" key="4">
    <source>
        <dbReference type="SAM" id="Coils"/>
    </source>
</evidence>
<evidence type="ECO:0000259" key="5">
    <source>
        <dbReference type="Pfam" id="PF00501"/>
    </source>
</evidence>
<evidence type="ECO:0000256" key="3">
    <source>
        <dbReference type="ARBA" id="ARBA00024484"/>
    </source>
</evidence>
<dbReference type="PROSITE" id="PS00455">
    <property type="entry name" value="AMP_BINDING"/>
    <property type="match status" value="1"/>
</dbReference>
<sequence length="566" mass="63845">MEHLKTLRDILEYLKQNHAPYPAVGFVGEAPITYGQFYDKVQELHELIKTLGIEPGERIAILSESKPQWSQAYFAITAFGRVAVPILPDFHQNEVQHILKHAKCQAIFVSSNQLAKIEDAKIDSLKHIILIDDFKLLKEEDKDPLKEIIDRGSKEINKLKQAASKLTQKSKEETPQPNDLAAFIYTSGTTGHSKGVMLSHYNIVSNAVTILKIVPATPKDRLLSVLPLAHAYECTVGMVAPFIGGASIHYFNQPPTPRLLLKAFQLVKPTIMLIVPLIIEKVYKTRIVPQLNKNWLLRSVQKVPALRKAIIKKAGKKLHESFGGQLHCMPIGGALLAPDVEKFMYEADFPYAVGYGLTETAPIVAAMVAPNRKLRSTGRAIPGVEIKIHNPDPQTGEGEIWVRGPNVMLGYYKDPEKTAEVLTEDGWFRTGDLGMLDEEGFLFIKGRLKNMILGPSGENIYPEQIESILNEFECVSESLVYEDNGKIVARVFLNYEEIDRKFGINHLSETQVREKIKELLENLRQQANEQLSHYSRISKIIEQTEPFIKTPTQKTKRYLYVEETNS</sequence>
<dbReference type="EMBL" id="DRTD01000184">
    <property type="protein sequence ID" value="HHE54635.1"/>
    <property type="molecule type" value="Genomic_DNA"/>
</dbReference>
<keyword evidence="6" id="KW-0436">Ligase</keyword>
<organism evidence="6">
    <name type="scientific">Caldithrix abyssi</name>
    <dbReference type="NCBI Taxonomy" id="187145"/>
    <lineage>
        <taxon>Bacteria</taxon>
        <taxon>Pseudomonadati</taxon>
        <taxon>Calditrichota</taxon>
        <taxon>Calditrichia</taxon>
        <taxon>Calditrichales</taxon>
        <taxon>Calditrichaceae</taxon>
        <taxon>Caldithrix</taxon>
    </lineage>
</organism>
<dbReference type="Gene3D" id="3.30.300.30">
    <property type="match status" value="1"/>
</dbReference>
<evidence type="ECO:0000313" key="6">
    <source>
        <dbReference type="EMBL" id="HHE54635.1"/>
    </source>
</evidence>
<gene>
    <name evidence="6" type="ORF">ENL21_02555</name>
</gene>
<dbReference type="PANTHER" id="PTHR43272:SF33">
    <property type="entry name" value="AMP-BINDING DOMAIN-CONTAINING PROTEIN-RELATED"/>
    <property type="match status" value="1"/>
</dbReference>
<feature type="coiled-coil region" evidence="4">
    <location>
        <begin position="509"/>
        <end position="537"/>
    </location>
</feature>
<keyword evidence="4" id="KW-0175">Coiled coil</keyword>
<dbReference type="Pfam" id="PF00501">
    <property type="entry name" value="AMP-binding"/>
    <property type="match status" value="1"/>
</dbReference>
<feature type="domain" description="AMP-dependent synthetase/ligase" evidence="5">
    <location>
        <begin position="21"/>
        <end position="412"/>
    </location>
</feature>
<dbReference type="Gene3D" id="3.40.50.12780">
    <property type="entry name" value="N-terminal domain of ligase-like"/>
    <property type="match status" value="1"/>
</dbReference>